<keyword evidence="1" id="KW-0732">Signal</keyword>
<dbReference type="InterPro" id="IPR036761">
    <property type="entry name" value="TTHA0802/YceI-like_sf"/>
</dbReference>
<feature type="domain" description="Lipid/polyisoprenoid-binding YceI-like" evidence="2">
    <location>
        <begin position="25"/>
        <end position="190"/>
    </location>
</feature>
<dbReference type="NCBIfam" id="NF002994">
    <property type="entry name" value="PRK03757.1"/>
    <property type="match status" value="1"/>
</dbReference>
<evidence type="ECO:0000313" key="3">
    <source>
        <dbReference type="EMBL" id="GMG87990.1"/>
    </source>
</evidence>
<keyword evidence="4" id="KW-1185">Reference proteome</keyword>
<dbReference type="EMBL" id="BSYJ01000004">
    <property type="protein sequence ID" value="GMG87990.1"/>
    <property type="molecule type" value="Genomic_DNA"/>
</dbReference>
<dbReference type="RefSeq" id="WP_285764598.1">
    <property type="nucleotide sequence ID" value="NZ_BSYJ01000004.1"/>
</dbReference>
<dbReference type="Proteomes" id="UP001224392">
    <property type="component" value="Unassembled WGS sequence"/>
</dbReference>
<dbReference type="InterPro" id="IPR007372">
    <property type="entry name" value="Lipid/polyisoprenoid-bd_YceI"/>
</dbReference>
<gene>
    <name evidence="3" type="ORF">MNKW57_23110</name>
</gene>
<protein>
    <submittedName>
        <fullName evidence="3">YceI family protein</fullName>
    </submittedName>
</protein>
<reference evidence="3 4" key="1">
    <citation type="submission" date="2023-04" db="EMBL/GenBank/DDBJ databases">
        <title>Marinobulbifer ophiurae gen. nov., sp. Nov., isolate from tissue of brittle star Ophioplocus japonicus.</title>
        <authorList>
            <person name="Kawano K."/>
            <person name="Sawayama S."/>
            <person name="Nakagawa S."/>
        </authorList>
    </citation>
    <scope>NUCLEOTIDE SEQUENCE [LARGE SCALE GENOMIC DNA]</scope>
    <source>
        <strain evidence="3 4">NKW57</strain>
    </source>
</reference>
<feature type="signal peptide" evidence="1">
    <location>
        <begin position="1"/>
        <end position="23"/>
    </location>
</feature>
<dbReference type="Gene3D" id="2.40.128.110">
    <property type="entry name" value="Lipid/polyisoprenoid-binding, YceI-like"/>
    <property type="match status" value="1"/>
</dbReference>
<evidence type="ECO:0000313" key="4">
    <source>
        <dbReference type="Proteomes" id="UP001224392"/>
    </source>
</evidence>
<dbReference type="SUPFAM" id="SSF101874">
    <property type="entry name" value="YceI-like"/>
    <property type="match status" value="1"/>
</dbReference>
<dbReference type="PANTHER" id="PTHR34406">
    <property type="entry name" value="PROTEIN YCEI"/>
    <property type="match status" value="1"/>
</dbReference>
<proteinExistence type="predicted"/>
<sequence length="192" mass="20713">MKKLLASAALATATLAMSALATAADYKIDTKGAHASITFKIQHLGYSWLHGRFNTFDGGFSYDADKPEASSINVEIDTASVDSNHAERDKHLRSKDFLNVRKHPKATFVSTSIKDSGNGKMAVTGDLTLNGVTRSIVIDAEKVGEGKDPWGGYRAGFTGTTRLKLKDFNIEKSLGPAATHVEMVLDVEGIRQ</sequence>
<name>A0ABQ6M0X9_9GAMM</name>
<dbReference type="SMART" id="SM00867">
    <property type="entry name" value="YceI"/>
    <property type="match status" value="1"/>
</dbReference>
<comment type="caution">
    <text evidence="3">The sequence shown here is derived from an EMBL/GenBank/DDBJ whole genome shotgun (WGS) entry which is preliminary data.</text>
</comment>
<accession>A0ABQ6M0X9</accession>
<evidence type="ECO:0000256" key="1">
    <source>
        <dbReference type="SAM" id="SignalP"/>
    </source>
</evidence>
<organism evidence="3 4">
    <name type="scientific">Biformimicrobium ophioploci</name>
    <dbReference type="NCBI Taxonomy" id="3036711"/>
    <lineage>
        <taxon>Bacteria</taxon>
        <taxon>Pseudomonadati</taxon>
        <taxon>Pseudomonadota</taxon>
        <taxon>Gammaproteobacteria</taxon>
        <taxon>Cellvibrionales</taxon>
        <taxon>Microbulbiferaceae</taxon>
        <taxon>Biformimicrobium</taxon>
    </lineage>
</organism>
<feature type="chain" id="PRO_5046614397" evidence="1">
    <location>
        <begin position="24"/>
        <end position="192"/>
    </location>
</feature>
<evidence type="ECO:0000259" key="2">
    <source>
        <dbReference type="SMART" id="SM00867"/>
    </source>
</evidence>
<dbReference type="PANTHER" id="PTHR34406:SF1">
    <property type="entry name" value="PROTEIN YCEI"/>
    <property type="match status" value="1"/>
</dbReference>
<dbReference type="Pfam" id="PF04264">
    <property type="entry name" value="YceI"/>
    <property type="match status" value="1"/>
</dbReference>